<dbReference type="Pfam" id="PF02492">
    <property type="entry name" value="cobW"/>
    <property type="match status" value="1"/>
</dbReference>
<dbReference type="AlphaFoldDB" id="A0A7S3PNE3"/>
<dbReference type="Pfam" id="PF07683">
    <property type="entry name" value="CobW_C"/>
    <property type="match status" value="1"/>
</dbReference>
<comment type="catalytic activity">
    <reaction evidence="5">
        <text>GTP + H2O = GDP + phosphate + H(+)</text>
        <dbReference type="Rhea" id="RHEA:19669"/>
        <dbReference type="ChEBI" id="CHEBI:15377"/>
        <dbReference type="ChEBI" id="CHEBI:15378"/>
        <dbReference type="ChEBI" id="CHEBI:37565"/>
        <dbReference type="ChEBI" id="CHEBI:43474"/>
        <dbReference type="ChEBI" id="CHEBI:58189"/>
    </reaction>
    <physiologicalReaction direction="left-to-right" evidence="5">
        <dbReference type="Rhea" id="RHEA:19670"/>
    </physiologicalReaction>
</comment>
<dbReference type="CDD" id="cd03112">
    <property type="entry name" value="CobW-like"/>
    <property type="match status" value="1"/>
</dbReference>
<evidence type="ECO:0000256" key="4">
    <source>
        <dbReference type="ARBA" id="ARBA00034320"/>
    </source>
</evidence>
<dbReference type="InterPro" id="IPR011629">
    <property type="entry name" value="CobW-like_C"/>
</dbReference>
<dbReference type="InterPro" id="IPR051927">
    <property type="entry name" value="Zn_Chap_cDPG_Synth"/>
</dbReference>
<dbReference type="SMART" id="SM00833">
    <property type="entry name" value="CobW_C"/>
    <property type="match status" value="1"/>
</dbReference>
<reference evidence="7" key="1">
    <citation type="submission" date="2021-01" db="EMBL/GenBank/DDBJ databases">
        <authorList>
            <person name="Corre E."/>
            <person name="Pelletier E."/>
            <person name="Niang G."/>
            <person name="Scheremetjew M."/>
            <person name="Finn R."/>
            <person name="Kale V."/>
            <person name="Holt S."/>
            <person name="Cochrane G."/>
            <person name="Meng A."/>
            <person name="Brown T."/>
            <person name="Cohen L."/>
        </authorList>
    </citation>
    <scope>NUCLEOTIDE SEQUENCE</scope>
    <source>
        <strain evidence="7">GSBS06</strain>
    </source>
</reference>
<gene>
    <name evidence="7" type="ORF">ASTO00021_LOCUS15160</name>
</gene>
<organism evidence="7">
    <name type="scientific">Aplanochytrium stocchinoi</name>
    <dbReference type="NCBI Taxonomy" id="215587"/>
    <lineage>
        <taxon>Eukaryota</taxon>
        <taxon>Sar</taxon>
        <taxon>Stramenopiles</taxon>
        <taxon>Bigyra</taxon>
        <taxon>Labyrinthulomycetes</taxon>
        <taxon>Thraustochytrida</taxon>
        <taxon>Thraustochytriidae</taxon>
        <taxon>Aplanochytrium</taxon>
    </lineage>
</organism>
<dbReference type="EMBL" id="HBIN01019882">
    <property type="protein sequence ID" value="CAE0445132.1"/>
    <property type="molecule type" value="Transcribed_RNA"/>
</dbReference>
<dbReference type="Gene3D" id="3.30.1220.10">
    <property type="entry name" value="CobW-like, C-terminal domain"/>
    <property type="match status" value="1"/>
</dbReference>
<comment type="similarity">
    <text evidence="4">Belongs to the SIMIBI class G3E GTPase family. ZNG1 subfamily.</text>
</comment>
<dbReference type="SUPFAM" id="SSF52540">
    <property type="entry name" value="P-loop containing nucleoside triphosphate hydrolases"/>
    <property type="match status" value="1"/>
</dbReference>
<evidence type="ECO:0000256" key="3">
    <source>
        <dbReference type="ARBA" id="ARBA00023186"/>
    </source>
</evidence>
<keyword evidence="3" id="KW-0143">Chaperone</keyword>
<keyword evidence="2" id="KW-0378">Hydrolase</keyword>
<dbReference type="GO" id="GO:0016787">
    <property type="term" value="F:hydrolase activity"/>
    <property type="evidence" value="ECO:0007669"/>
    <property type="project" value="UniProtKB-KW"/>
</dbReference>
<dbReference type="PANTHER" id="PTHR43603:SF1">
    <property type="entry name" value="ZINC-REGULATED GTPASE METALLOPROTEIN ACTIVATOR 1"/>
    <property type="match status" value="1"/>
</dbReference>
<accession>A0A7S3PNE3</accession>
<evidence type="ECO:0000313" key="7">
    <source>
        <dbReference type="EMBL" id="CAE0445132.1"/>
    </source>
</evidence>
<dbReference type="InterPro" id="IPR003495">
    <property type="entry name" value="CobW/HypB/UreG_nucleotide-bd"/>
</dbReference>
<proteinExistence type="inferred from homology"/>
<protein>
    <recommendedName>
        <fullName evidence="6">CobW C-terminal domain-containing protein</fullName>
    </recommendedName>
</protein>
<feature type="domain" description="CobW C-terminal" evidence="6">
    <location>
        <begin position="633"/>
        <end position="755"/>
    </location>
</feature>
<name>A0A7S3PNE3_9STRA</name>
<dbReference type="Gene3D" id="3.40.50.300">
    <property type="entry name" value="P-loop containing nucleotide triphosphate hydrolases"/>
    <property type="match status" value="1"/>
</dbReference>
<dbReference type="GO" id="GO:0000166">
    <property type="term" value="F:nucleotide binding"/>
    <property type="evidence" value="ECO:0007669"/>
    <property type="project" value="UniProtKB-KW"/>
</dbReference>
<evidence type="ECO:0000256" key="1">
    <source>
        <dbReference type="ARBA" id="ARBA00022741"/>
    </source>
</evidence>
<dbReference type="PANTHER" id="PTHR43603">
    <property type="entry name" value="COBW DOMAIN-CONTAINING PROTEIN DDB_G0274527"/>
    <property type="match status" value="1"/>
</dbReference>
<evidence type="ECO:0000256" key="5">
    <source>
        <dbReference type="ARBA" id="ARBA00049117"/>
    </source>
</evidence>
<keyword evidence="1" id="KW-0547">Nucleotide-binding</keyword>
<dbReference type="InterPro" id="IPR027417">
    <property type="entry name" value="P-loop_NTPase"/>
</dbReference>
<evidence type="ECO:0000259" key="6">
    <source>
        <dbReference type="SMART" id="SM00833"/>
    </source>
</evidence>
<dbReference type="InterPro" id="IPR036627">
    <property type="entry name" value="CobW-likC_sf"/>
</dbReference>
<evidence type="ECO:0000256" key="2">
    <source>
        <dbReference type="ARBA" id="ARBA00022801"/>
    </source>
</evidence>
<sequence length="789" mass="89774">MAWCISTLEGGVRIDSLAVRILEIRDDDFFVSDHSGKAVLRVDIENTSENKSKIIDYLRLCHRESRIVEVFGETLFDETGRMYVNVDRFEPMVAEEESEPVPLPSPDSRFEDEFGFNYHRYFGLIVIRKNKCLLARNKKWKGLTFPAVVADGEVSAKCSALEAMVQILEIDEDQIHLKNNLSPIMLYNPKISPYKNCTALLYAAYANNLPNDDCNHSRTEEEDENVSCKTEDVYDWFTYEEAMEILETEDEREALEQFTRNLHRARKSGFIESSFGEWFGPANEETMRATKDSSYNKHQNVDTLMTAKAAQISAAFYMKMHAKIDDSYFANLLNSAENIINDIDSNSRPINSHGANQHVSFDDNANVVIDYKPHVENEHKKLPVTVLSGFLGAGKTTLLESVLTSENLKLRVAVIVNDMSEVNVDFNKIKLVHRPEEMVEMSNGCICCTLREDLLVEVAALARTGKFDYLMIESTGISEPLPVAETWTFEDVVTGKSLSDIADLDTLVTVVDGFSFMKDINNSKRSSLVQRGLQVSPEDKRHVSDLLIDQIEFANVIIINKCDLISQEQIKDLKGMIQKLNPDATILEAVRGNVDLKEIMGTHSFNFEKARENPGWLRELRGTHVPETEEYNISSFVYRSNKPFHPGRLQKLLNDAQNSVNELSTLVRSKGIMWLATEEGWLSSVAWSHAGHLFSFEWAQTWWTNVPKDEWPDEVSKIIEDNTWSEEYGDRHQEIVLIGLQMNKDAVRKALDMTLLTDEELSSEVWKKSHYVAVAENEPVIVVAEPKGY</sequence>